<dbReference type="PROSITE" id="PS00198">
    <property type="entry name" value="4FE4S_FER_1"/>
    <property type="match status" value="2"/>
</dbReference>
<keyword evidence="5" id="KW-0411">Iron-sulfur</keyword>
<dbReference type="InterPro" id="IPR017900">
    <property type="entry name" value="4Fe4S_Fe_S_CS"/>
</dbReference>
<dbReference type="SUPFAM" id="SSF46548">
    <property type="entry name" value="alpha-helical ferredoxin"/>
    <property type="match status" value="1"/>
</dbReference>
<dbReference type="Gene3D" id="1.10.1060.10">
    <property type="entry name" value="Alpha-helical ferredoxin"/>
    <property type="match status" value="1"/>
</dbReference>
<keyword evidence="3" id="KW-0560">Oxidoreductase</keyword>
<feature type="domain" description="4Fe-4S ferredoxin-type" evidence="7">
    <location>
        <begin position="341"/>
        <end position="372"/>
    </location>
</feature>
<evidence type="ECO:0000313" key="8">
    <source>
        <dbReference type="EMBL" id="SMC82216.1"/>
    </source>
</evidence>
<keyword evidence="1" id="KW-0004">4Fe-4S</keyword>
<name>A0A1W2CAU3_9BACT</name>
<dbReference type="Pfam" id="PF13187">
    <property type="entry name" value="Fer4_9"/>
    <property type="match status" value="1"/>
</dbReference>
<feature type="transmembrane region" description="Helical" evidence="6">
    <location>
        <begin position="6"/>
        <end position="25"/>
    </location>
</feature>
<dbReference type="PANTHER" id="PTHR43255:SF1">
    <property type="entry name" value="IRON-SULFUR-BINDING OXIDOREDUCTASE FADF-RELATED"/>
    <property type="match status" value="1"/>
</dbReference>
<dbReference type="GO" id="GO:0046872">
    <property type="term" value="F:metal ion binding"/>
    <property type="evidence" value="ECO:0007669"/>
    <property type="project" value="UniProtKB-KW"/>
</dbReference>
<dbReference type="InterPro" id="IPR017896">
    <property type="entry name" value="4Fe4S_Fe-S-bd"/>
</dbReference>
<keyword evidence="6" id="KW-0812">Transmembrane</keyword>
<dbReference type="InterPro" id="IPR036197">
    <property type="entry name" value="NarG-like_sf"/>
</dbReference>
<evidence type="ECO:0000256" key="2">
    <source>
        <dbReference type="ARBA" id="ARBA00022723"/>
    </source>
</evidence>
<dbReference type="OrthoDB" id="9794954at2"/>
<feature type="domain" description="4Fe-4S ferredoxin-type" evidence="7">
    <location>
        <begin position="278"/>
        <end position="308"/>
    </location>
</feature>
<evidence type="ECO:0000256" key="1">
    <source>
        <dbReference type="ARBA" id="ARBA00022485"/>
    </source>
</evidence>
<evidence type="ECO:0000256" key="3">
    <source>
        <dbReference type="ARBA" id="ARBA00023002"/>
    </source>
</evidence>
<organism evidence="8 9">
    <name type="scientific">Desulfocicer vacuolatum DSM 3385</name>
    <dbReference type="NCBI Taxonomy" id="1121400"/>
    <lineage>
        <taxon>Bacteria</taxon>
        <taxon>Pseudomonadati</taxon>
        <taxon>Thermodesulfobacteriota</taxon>
        <taxon>Desulfobacteria</taxon>
        <taxon>Desulfobacterales</taxon>
        <taxon>Desulfobacteraceae</taxon>
        <taxon>Desulfocicer</taxon>
    </lineage>
</organism>
<evidence type="ECO:0000259" key="7">
    <source>
        <dbReference type="PROSITE" id="PS51379"/>
    </source>
</evidence>
<keyword evidence="9" id="KW-1185">Reference proteome</keyword>
<dbReference type="GO" id="GO:0016491">
    <property type="term" value="F:oxidoreductase activity"/>
    <property type="evidence" value="ECO:0007669"/>
    <property type="project" value="UniProtKB-KW"/>
</dbReference>
<dbReference type="Proteomes" id="UP000192418">
    <property type="component" value="Unassembled WGS sequence"/>
</dbReference>
<evidence type="ECO:0000256" key="5">
    <source>
        <dbReference type="ARBA" id="ARBA00023014"/>
    </source>
</evidence>
<evidence type="ECO:0000313" key="9">
    <source>
        <dbReference type="Proteomes" id="UP000192418"/>
    </source>
</evidence>
<dbReference type="InterPro" id="IPR009051">
    <property type="entry name" value="Helical_ferredxn"/>
</dbReference>
<evidence type="ECO:0000256" key="4">
    <source>
        <dbReference type="ARBA" id="ARBA00023004"/>
    </source>
</evidence>
<sequence length="668" mass="74517">MENYLIVKSIVMFVALVAAFGYFFLKVKRLYQIMMAVDGVVEKPVDRISDRIKVLFTDVLGQTNVRRKLMPGISHTLIFFGFLAIQVHSLELMIRGVFPSFDLLHIIPSIYTGYLFIADILAFFVLVGFAYALYRRTVIKPEYLTMGRDANLIILFTCVIIISFHFINAFQTLMPLEAGAASHSGIFPISGLLVSIFGLSGLSQGQVIFGYELSYFIHIGTILGFLIYIPGSKHLHLLAAAPNVFVKPLEMEKAILKTDIEDEEAETFGLGKCSEFNWKNVLNLYACTECGRCEELCPASGTGKPLSPKKILHDFKVDLFDQADKLLGDEKDEIEPLMREGSPVTDDVLWSCTTCRSCEDICPVNNQHLDFVIEMRKHQVLMEANFPAEMQETFTNIENQGNPWGFSADTRADWCKGMDVPLISDKPDADVLYFVGCAGSFDDRGKKIAQATARVLQKAGVNFAILGPEESCNGDMARRAGNEYLAQMLIQQNAEVFNQYKPKMILTGCPHCYNVIKNEYPQFDASYPVVHHTEYMLDLANQGRLTINRKEMGDITFHDSCYLGRWNNIYQAPRELITRVNSGGNLVEMDKNFSKGMCCGAGGARMFMEETIGERINNVRAAEAVATGAKTVCAACPFCATMLNDGILETDTVIPVKDIAEIMDEATS</sequence>
<dbReference type="Pfam" id="PF02754">
    <property type="entry name" value="CCG"/>
    <property type="match status" value="2"/>
</dbReference>
<dbReference type="AlphaFoldDB" id="A0A1W2CAU3"/>
<keyword evidence="6" id="KW-0472">Membrane</keyword>
<gene>
    <name evidence="8" type="ORF">SAMN02746065_11151</name>
</gene>
<feature type="transmembrane region" description="Helical" evidence="6">
    <location>
        <begin position="76"/>
        <end position="98"/>
    </location>
</feature>
<dbReference type="GO" id="GO:0005886">
    <property type="term" value="C:plasma membrane"/>
    <property type="evidence" value="ECO:0007669"/>
    <property type="project" value="TreeGrafter"/>
</dbReference>
<dbReference type="PROSITE" id="PS51379">
    <property type="entry name" value="4FE4S_FER_2"/>
    <property type="match status" value="2"/>
</dbReference>
<dbReference type="SUPFAM" id="SSF103501">
    <property type="entry name" value="Respiratory nitrate reductase 1 gamma chain"/>
    <property type="match status" value="1"/>
</dbReference>
<proteinExistence type="predicted"/>
<evidence type="ECO:0000256" key="6">
    <source>
        <dbReference type="SAM" id="Phobius"/>
    </source>
</evidence>
<feature type="transmembrane region" description="Helical" evidence="6">
    <location>
        <begin position="110"/>
        <end position="132"/>
    </location>
</feature>
<keyword evidence="6" id="KW-1133">Transmembrane helix</keyword>
<dbReference type="InterPro" id="IPR051460">
    <property type="entry name" value="HdrC_iron-sulfur_subunit"/>
</dbReference>
<feature type="transmembrane region" description="Helical" evidence="6">
    <location>
        <begin position="152"/>
        <end position="173"/>
    </location>
</feature>
<reference evidence="8 9" key="1">
    <citation type="submission" date="2017-04" db="EMBL/GenBank/DDBJ databases">
        <authorList>
            <person name="Afonso C.L."/>
            <person name="Miller P.J."/>
            <person name="Scott M.A."/>
            <person name="Spackman E."/>
            <person name="Goraichik I."/>
            <person name="Dimitrov K.M."/>
            <person name="Suarez D.L."/>
            <person name="Swayne D.E."/>
        </authorList>
    </citation>
    <scope>NUCLEOTIDE SEQUENCE [LARGE SCALE GENOMIC DNA]</scope>
    <source>
        <strain evidence="8 9">DSM 3385</strain>
    </source>
</reference>
<dbReference type="InterPro" id="IPR004017">
    <property type="entry name" value="Cys_rich_dom"/>
</dbReference>
<dbReference type="RefSeq" id="WP_084069484.1">
    <property type="nucleotide sequence ID" value="NZ_FWXY01000011.1"/>
</dbReference>
<dbReference type="PANTHER" id="PTHR43255">
    <property type="entry name" value="IRON-SULFUR-BINDING OXIDOREDUCTASE FADF-RELATED-RELATED"/>
    <property type="match status" value="1"/>
</dbReference>
<feature type="transmembrane region" description="Helical" evidence="6">
    <location>
        <begin position="185"/>
        <end position="202"/>
    </location>
</feature>
<dbReference type="Gene3D" id="1.20.950.20">
    <property type="entry name" value="Transmembrane di-heme cytochromes, Chain C"/>
    <property type="match status" value="1"/>
</dbReference>
<accession>A0A1W2CAU3</accession>
<feature type="transmembrane region" description="Helical" evidence="6">
    <location>
        <begin position="209"/>
        <end position="229"/>
    </location>
</feature>
<dbReference type="GO" id="GO:0051539">
    <property type="term" value="F:4 iron, 4 sulfur cluster binding"/>
    <property type="evidence" value="ECO:0007669"/>
    <property type="project" value="UniProtKB-KW"/>
</dbReference>
<protein>
    <submittedName>
        <fullName evidence="8">Fe-S oxidoreductase</fullName>
    </submittedName>
</protein>
<dbReference type="STRING" id="1121400.SAMN02746065_11151"/>
<keyword evidence="4" id="KW-0408">Iron</keyword>
<dbReference type="EMBL" id="FWXY01000011">
    <property type="protein sequence ID" value="SMC82216.1"/>
    <property type="molecule type" value="Genomic_DNA"/>
</dbReference>
<keyword evidence="2" id="KW-0479">Metal-binding</keyword>